<comment type="similarity">
    <text evidence="1 7">Belongs to the class-II aminoacyl-tRNA synthetase family. Type 1 subfamily.</text>
</comment>
<organism evidence="9 10">
    <name type="scientific">Dubosiella newyorkensis</name>
    <dbReference type="NCBI Taxonomy" id="1862672"/>
    <lineage>
        <taxon>Bacteria</taxon>
        <taxon>Bacillati</taxon>
        <taxon>Bacillota</taxon>
        <taxon>Erysipelotrichia</taxon>
        <taxon>Erysipelotrichales</taxon>
        <taxon>Erysipelotrichaceae</taxon>
        <taxon>Dubosiella</taxon>
    </lineage>
</organism>
<evidence type="ECO:0000256" key="5">
    <source>
        <dbReference type="ARBA" id="ARBA00022917"/>
    </source>
</evidence>
<evidence type="ECO:0000256" key="6">
    <source>
        <dbReference type="ARBA" id="ARBA00023146"/>
    </source>
</evidence>
<dbReference type="InterPro" id="IPR004364">
    <property type="entry name" value="Aa-tRNA-synt_II"/>
</dbReference>
<comment type="subunit">
    <text evidence="7">Homodimer.</text>
</comment>
<dbReference type="InterPro" id="IPR045864">
    <property type="entry name" value="aa-tRNA-synth_II/BPL/LPL"/>
</dbReference>
<feature type="binding site" evidence="7">
    <location>
        <begin position="215"/>
        <end position="217"/>
    </location>
    <ligand>
        <name>ATP</name>
        <dbReference type="ChEBI" id="CHEBI:30616"/>
    </ligand>
</feature>
<protein>
    <recommendedName>
        <fullName evidence="7">Aspartate--tRNA ligase</fullName>
        <ecNumber evidence="7">6.1.1.12</ecNumber>
    </recommendedName>
    <alternativeName>
        <fullName evidence="7">Aspartyl-tRNA synthetase</fullName>
        <shortName evidence="7">AspRS</shortName>
    </alternativeName>
</protein>
<feature type="region of interest" description="Aspartate" evidence="7">
    <location>
        <begin position="193"/>
        <end position="196"/>
    </location>
</feature>
<keyword evidence="7" id="KW-0963">Cytoplasm</keyword>
<keyword evidence="2 7" id="KW-0436">Ligase</keyword>
<feature type="binding site" evidence="7">
    <location>
        <position position="471"/>
    </location>
    <ligand>
        <name>ATP</name>
        <dbReference type="ChEBI" id="CHEBI:30616"/>
    </ligand>
</feature>
<comment type="subcellular location">
    <subcellularLocation>
        <location evidence="7">Cytoplasm</location>
    </subcellularLocation>
</comment>
<keyword evidence="10" id="KW-1185">Reference proteome</keyword>
<dbReference type="Gene3D" id="2.40.50.140">
    <property type="entry name" value="Nucleic acid-binding proteins"/>
    <property type="match status" value="1"/>
</dbReference>
<feature type="domain" description="Aminoacyl-transfer RNA synthetases class-II family profile" evidence="8">
    <location>
        <begin position="136"/>
        <end position="544"/>
    </location>
</feature>
<dbReference type="HAMAP" id="MF_00044">
    <property type="entry name" value="Asp_tRNA_synth_type1"/>
    <property type="match status" value="1"/>
</dbReference>
<evidence type="ECO:0000256" key="4">
    <source>
        <dbReference type="ARBA" id="ARBA00022840"/>
    </source>
</evidence>
<dbReference type="InterPro" id="IPR012340">
    <property type="entry name" value="NA-bd_OB-fold"/>
</dbReference>
<dbReference type="InterPro" id="IPR006195">
    <property type="entry name" value="aa-tRNA-synth_II"/>
</dbReference>
<dbReference type="InterPro" id="IPR029351">
    <property type="entry name" value="GAD_dom"/>
</dbReference>
<dbReference type="SUPFAM" id="SSF55261">
    <property type="entry name" value="GAD domain-like"/>
    <property type="match status" value="1"/>
</dbReference>
<evidence type="ECO:0000256" key="2">
    <source>
        <dbReference type="ARBA" id="ARBA00022598"/>
    </source>
</evidence>
<dbReference type="GO" id="GO:0005524">
    <property type="term" value="F:ATP binding"/>
    <property type="evidence" value="ECO:0007669"/>
    <property type="project" value="UniProtKB-UniRule"/>
</dbReference>
<gene>
    <name evidence="7" type="primary">aspS</name>
    <name evidence="9" type="ORF">BO225_11650</name>
</gene>
<dbReference type="Gene3D" id="3.30.1360.30">
    <property type="entry name" value="GAD-like domain"/>
    <property type="match status" value="1"/>
</dbReference>
<dbReference type="GeneID" id="78276583"/>
<dbReference type="PRINTS" id="PR01042">
    <property type="entry name" value="TRNASYNTHASP"/>
</dbReference>
<dbReference type="OrthoDB" id="9802326at2"/>
<dbReference type="STRING" id="1862672.BO225_11650"/>
<keyword evidence="3 7" id="KW-0547">Nucleotide-binding</keyword>
<evidence type="ECO:0000256" key="7">
    <source>
        <dbReference type="HAMAP-Rule" id="MF_00044"/>
    </source>
</evidence>
<feature type="binding site" evidence="7">
    <location>
        <position position="169"/>
    </location>
    <ligand>
        <name>L-aspartate</name>
        <dbReference type="ChEBI" id="CHEBI:29991"/>
    </ligand>
</feature>
<comment type="catalytic activity">
    <reaction evidence="7">
        <text>tRNA(Asp) + L-aspartate + ATP = L-aspartyl-tRNA(Asp) + AMP + diphosphate</text>
        <dbReference type="Rhea" id="RHEA:19649"/>
        <dbReference type="Rhea" id="RHEA-COMP:9660"/>
        <dbReference type="Rhea" id="RHEA-COMP:9678"/>
        <dbReference type="ChEBI" id="CHEBI:29991"/>
        <dbReference type="ChEBI" id="CHEBI:30616"/>
        <dbReference type="ChEBI" id="CHEBI:33019"/>
        <dbReference type="ChEBI" id="CHEBI:78442"/>
        <dbReference type="ChEBI" id="CHEBI:78516"/>
        <dbReference type="ChEBI" id="CHEBI:456215"/>
        <dbReference type="EC" id="6.1.1.12"/>
    </reaction>
</comment>
<dbReference type="Proteomes" id="UP000186705">
    <property type="component" value="Unassembled WGS sequence"/>
</dbReference>
<evidence type="ECO:0000256" key="3">
    <source>
        <dbReference type="ARBA" id="ARBA00022741"/>
    </source>
</evidence>
<dbReference type="GO" id="GO:0003676">
    <property type="term" value="F:nucleic acid binding"/>
    <property type="evidence" value="ECO:0007669"/>
    <property type="project" value="InterPro"/>
</dbReference>
<evidence type="ECO:0000313" key="10">
    <source>
        <dbReference type="Proteomes" id="UP000186705"/>
    </source>
</evidence>
<dbReference type="InterPro" id="IPR004115">
    <property type="entry name" value="GAD-like_sf"/>
</dbReference>
<accession>A0A1U7NJN7</accession>
<dbReference type="CDD" id="cd00777">
    <property type="entry name" value="AspRS_core"/>
    <property type="match status" value="1"/>
</dbReference>
<dbReference type="EC" id="6.1.1.12" evidence="7"/>
<dbReference type="GO" id="GO:0006422">
    <property type="term" value="P:aspartyl-tRNA aminoacylation"/>
    <property type="evidence" value="ECO:0007669"/>
    <property type="project" value="UniProtKB-UniRule"/>
</dbReference>
<feature type="binding site" evidence="7">
    <location>
        <position position="224"/>
    </location>
    <ligand>
        <name>ATP</name>
        <dbReference type="ChEBI" id="CHEBI:30616"/>
    </ligand>
</feature>
<dbReference type="RefSeq" id="WP_076342395.1">
    <property type="nucleotide sequence ID" value="NZ_CAPDDE010000058.1"/>
</dbReference>
<sequence length="575" mass="65616">MYRTHYNGELRANNEKEKVKLVGWVSKKRNFGQLCFIDLRDTTGITQLVFDEAIAPKVKDVRNEYILQVSGTVEKRKDINPTLPTGEIEVIVDDVKIINTAKTTPLIIADETDALEDTRMEYRYLDLRRPIMQSRLKTRAKISRSMRDYLDHHGFLEVETPMLGKSTPEGARDYLVPSRVHPGSFYALPQSPQLYKQLLMIAGLDKYYQFARCFRDEDLRADRQTDFTQVDIETSFLSEQEIMDFTEEMLCKVMKEVKGIEVKRPFLKITWEDAMNRYGSDKPDNRFGMEFVDLGPMFAKSEFPVFQNVETLKGFVAPAFHASNKEVKKLTEFVKKNGGKGLVVFKMQEGTLSGPARKFLSDEDEKALIETMGANDGDTIFIVADTWRKACTALGALRNEIASQKGLKKPNEFSFLWIVDFPMFEWSEEEGRYVSEHHPFTMPKTEDLPLLDTDPSKVKTNAYDIILNGYELGGGSMRIYDNALQKKIFQILGLSDEDIQNKFGFFVDAFQYGTPPHGGLALGFDRVAMLLAETDSIRDVIAFPKNASAKDPMSKAPCPVDEKQLDELHIQIEHD</sequence>
<dbReference type="EMBL" id="MPKA01000142">
    <property type="protein sequence ID" value="OLU43739.1"/>
    <property type="molecule type" value="Genomic_DNA"/>
</dbReference>
<evidence type="ECO:0000256" key="1">
    <source>
        <dbReference type="ARBA" id="ARBA00006303"/>
    </source>
</evidence>
<dbReference type="SUPFAM" id="SSF50249">
    <property type="entry name" value="Nucleic acid-binding proteins"/>
    <property type="match status" value="1"/>
</dbReference>
<reference evidence="9 10" key="1">
    <citation type="submission" date="2016-11" db="EMBL/GenBank/DDBJ databases">
        <title>Description of two novel members of the family Erysipelotrichaceae: Ileibacterium lipovorans gen. nov., sp. nov. and Dubosiella newyorkensis, gen. nov., sp. nov.</title>
        <authorList>
            <person name="Cox L.M."/>
            <person name="Sohn J."/>
            <person name="Tyrrell K.L."/>
            <person name="Citron D.M."/>
            <person name="Lawson P.A."/>
            <person name="Patel N.B."/>
            <person name="Iizumi T."/>
            <person name="Perez-Perez G.I."/>
            <person name="Goldstein E.J."/>
            <person name="Blaser M.J."/>
        </authorList>
    </citation>
    <scope>NUCLEOTIDE SEQUENCE [LARGE SCALE GENOMIC DNA]</scope>
    <source>
        <strain evidence="9 10">NYU-BL-A4</strain>
    </source>
</reference>
<dbReference type="InterPro" id="IPR047089">
    <property type="entry name" value="Asp-tRNA-ligase_1_N"/>
</dbReference>
<dbReference type="GO" id="GO:0140096">
    <property type="term" value="F:catalytic activity, acting on a protein"/>
    <property type="evidence" value="ECO:0007669"/>
    <property type="project" value="UniProtKB-ARBA"/>
</dbReference>
<dbReference type="InterPro" id="IPR004365">
    <property type="entry name" value="NA-bd_OB_tRNA"/>
</dbReference>
<dbReference type="SUPFAM" id="SSF55681">
    <property type="entry name" value="Class II aaRS and biotin synthetases"/>
    <property type="match status" value="1"/>
</dbReference>
<dbReference type="GO" id="GO:0016740">
    <property type="term" value="F:transferase activity"/>
    <property type="evidence" value="ECO:0007669"/>
    <property type="project" value="UniProtKB-ARBA"/>
</dbReference>
<dbReference type="Pfam" id="PF00152">
    <property type="entry name" value="tRNA-synt_2"/>
    <property type="match status" value="1"/>
</dbReference>
<comment type="caution">
    <text evidence="7">Lacks conserved residue(s) required for the propagation of feature annotation.</text>
</comment>
<dbReference type="InterPro" id="IPR004524">
    <property type="entry name" value="Asp-tRNA-ligase_1"/>
</dbReference>
<dbReference type="PROSITE" id="PS50862">
    <property type="entry name" value="AA_TRNA_LIGASE_II"/>
    <property type="match status" value="1"/>
</dbReference>
<dbReference type="PANTHER" id="PTHR22594:SF5">
    <property type="entry name" value="ASPARTATE--TRNA LIGASE, MITOCHONDRIAL"/>
    <property type="match status" value="1"/>
</dbReference>
<dbReference type="NCBIfam" id="TIGR00459">
    <property type="entry name" value="aspS_bact"/>
    <property type="match status" value="1"/>
</dbReference>
<comment type="caution">
    <text evidence="9">The sequence shown here is derived from an EMBL/GenBank/DDBJ whole genome shotgun (WGS) entry which is preliminary data.</text>
</comment>
<keyword evidence="5 7" id="KW-0648">Protein biosynthesis</keyword>
<feature type="binding site" evidence="7">
    <location>
        <position position="215"/>
    </location>
    <ligand>
        <name>L-aspartate</name>
        <dbReference type="ChEBI" id="CHEBI:29991"/>
    </ligand>
</feature>
<feature type="binding site" evidence="7">
    <location>
        <begin position="523"/>
        <end position="526"/>
    </location>
    <ligand>
        <name>ATP</name>
        <dbReference type="ChEBI" id="CHEBI:30616"/>
    </ligand>
</feature>
<dbReference type="Pfam" id="PF02938">
    <property type="entry name" value="GAD"/>
    <property type="match status" value="1"/>
</dbReference>
<dbReference type="GO" id="GO:0004815">
    <property type="term" value="F:aspartate-tRNA ligase activity"/>
    <property type="evidence" value="ECO:0007669"/>
    <property type="project" value="UniProtKB-UniRule"/>
</dbReference>
<name>A0A1U7NJN7_9FIRM</name>
<keyword evidence="6 7" id="KW-0030">Aminoacyl-tRNA synthetase</keyword>
<dbReference type="CDD" id="cd04317">
    <property type="entry name" value="EcAspRS_like_N"/>
    <property type="match status" value="1"/>
</dbReference>
<dbReference type="InterPro" id="IPR047090">
    <property type="entry name" value="AspRS_core"/>
</dbReference>
<dbReference type="PANTHER" id="PTHR22594">
    <property type="entry name" value="ASPARTYL/LYSYL-TRNA SYNTHETASE"/>
    <property type="match status" value="1"/>
</dbReference>
<feature type="binding site" evidence="7">
    <location>
        <position position="478"/>
    </location>
    <ligand>
        <name>L-aspartate</name>
        <dbReference type="ChEBI" id="CHEBI:29991"/>
    </ligand>
</feature>
<proteinExistence type="inferred from homology"/>
<dbReference type="Gene3D" id="3.30.930.10">
    <property type="entry name" value="Bira Bifunctional Protein, Domain 2"/>
    <property type="match status" value="1"/>
</dbReference>
<dbReference type="Pfam" id="PF01336">
    <property type="entry name" value="tRNA_anti-codon"/>
    <property type="match status" value="1"/>
</dbReference>
<keyword evidence="4 7" id="KW-0067">ATP-binding</keyword>
<dbReference type="InterPro" id="IPR002312">
    <property type="entry name" value="Asp/Asn-tRNA-synth_IIb"/>
</dbReference>
<dbReference type="AlphaFoldDB" id="A0A1U7NJN7"/>
<comment type="function">
    <text evidence="7">Catalyzes the attachment of L-aspartate to tRNA(Asp) in a two-step reaction: L-aspartate is first activated by ATP to form Asp-AMP and then transferred to the acceptor end of tRNA(Asp).</text>
</comment>
<evidence type="ECO:0000313" key="9">
    <source>
        <dbReference type="EMBL" id="OLU43739.1"/>
    </source>
</evidence>
<evidence type="ECO:0000259" key="8">
    <source>
        <dbReference type="PROSITE" id="PS50862"/>
    </source>
</evidence>
<dbReference type="NCBIfam" id="NF001750">
    <property type="entry name" value="PRK00476.1"/>
    <property type="match status" value="1"/>
</dbReference>
<feature type="binding site" evidence="7">
    <location>
        <position position="437"/>
    </location>
    <ligand>
        <name>L-aspartate</name>
        <dbReference type="ChEBI" id="CHEBI:29991"/>
    </ligand>
</feature>
<dbReference type="GO" id="GO:0005737">
    <property type="term" value="C:cytoplasm"/>
    <property type="evidence" value="ECO:0007669"/>
    <property type="project" value="UniProtKB-SubCell"/>
</dbReference>